<accession>A0AAD6SXK3</accession>
<feature type="compositionally biased region" description="Low complexity" evidence="1">
    <location>
        <begin position="180"/>
        <end position="197"/>
    </location>
</feature>
<reference evidence="2" key="1">
    <citation type="submission" date="2023-03" db="EMBL/GenBank/DDBJ databases">
        <title>Massive genome expansion in bonnet fungi (Mycena s.s.) driven by repeated elements and novel gene families across ecological guilds.</title>
        <authorList>
            <consortium name="Lawrence Berkeley National Laboratory"/>
            <person name="Harder C.B."/>
            <person name="Miyauchi S."/>
            <person name="Viragh M."/>
            <person name="Kuo A."/>
            <person name="Thoen E."/>
            <person name="Andreopoulos B."/>
            <person name="Lu D."/>
            <person name="Skrede I."/>
            <person name="Drula E."/>
            <person name="Henrissat B."/>
            <person name="Morin E."/>
            <person name="Kohler A."/>
            <person name="Barry K."/>
            <person name="LaButti K."/>
            <person name="Morin E."/>
            <person name="Salamov A."/>
            <person name="Lipzen A."/>
            <person name="Mereny Z."/>
            <person name="Hegedus B."/>
            <person name="Baldrian P."/>
            <person name="Stursova M."/>
            <person name="Weitz H."/>
            <person name="Taylor A."/>
            <person name="Grigoriev I.V."/>
            <person name="Nagy L.G."/>
            <person name="Martin F."/>
            <person name="Kauserud H."/>
        </authorList>
    </citation>
    <scope>NUCLEOTIDE SEQUENCE</scope>
    <source>
        <strain evidence="2">CBHHK200</strain>
    </source>
</reference>
<feature type="region of interest" description="Disordered" evidence="1">
    <location>
        <begin position="140"/>
        <end position="209"/>
    </location>
</feature>
<gene>
    <name evidence="2" type="ORF">C8F04DRAFT_1181925</name>
</gene>
<evidence type="ECO:0000313" key="2">
    <source>
        <dbReference type="EMBL" id="KAJ7035896.1"/>
    </source>
</evidence>
<proteinExistence type="predicted"/>
<sequence length="281" mass="31024">MQTLNAIERAAKIASTEHALLTLVPPPLEFPGIWLADETKCQVRVATYAEPDQPAVHAVWMVGKAHSLDPHGQAYPVPFPCDSWQEFEFYSTSDEQYHPVNGPIDMTDRGAFILFWRLHGGHCPDIAHWEEHAVRLADKEAGKPNYTPSKAATRRPSTRASTVDVSDSARSTPSKATHGSPSRTSGSAASASPSADESPQENVDEPSNNLLVKDVETWLAATTRDKVTSSKRKLCVHLPVDLRQGLFNFLWTPALLGGAWTFKRIFFCLATEFERSTEALD</sequence>
<evidence type="ECO:0000256" key="1">
    <source>
        <dbReference type="SAM" id="MobiDB-lite"/>
    </source>
</evidence>
<keyword evidence="3" id="KW-1185">Reference proteome</keyword>
<protein>
    <submittedName>
        <fullName evidence="2">Uncharacterized protein</fullName>
    </submittedName>
</protein>
<name>A0AAD6SXK3_9AGAR</name>
<comment type="caution">
    <text evidence="2">The sequence shown here is derived from an EMBL/GenBank/DDBJ whole genome shotgun (WGS) entry which is preliminary data.</text>
</comment>
<dbReference type="Proteomes" id="UP001218188">
    <property type="component" value="Unassembled WGS sequence"/>
</dbReference>
<dbReference type="EMBL" id="JARJCM010000047">
    <property type="protein sequence ID" value="KAJ7035896.1"/>
    <property type="molecule type" value="Genomic_DNA"/>
</dbReference>
<evidence type="ECO:0000313" key="3">
    <source>
        <dbReference type="Proteomes" id="UP001218188"/>
    </source>
</evidence>
<organism evidence="2 3">
    <name type="scientific">Mycena alexandri</name>
    <dbReference type="NCBI Taxonomy" id="1745969"/>
    <lineage>
        <taxon>Eukaryota</taxon>
        <taxon>Fungi</taxon>
        <taxon>Dikarya</taxon>
        <taxon>Basidiomycota</taxon>
        <taxon>Agaricomycotina</taxon>
        <taxon>Agaricomycetes</taxon>
        <taxon>Agaricomycetidae</taxon>
        <taxon>Agaricales</taxon>
        <taxon>Marasmiineae</taxon>
        <taxon>Mycenaceae</taxon>
        <taxon>Mycena</taxon>
    </lineage>
</organism>
<feature type="compositionally biased region" description="Polar residues" evidence="1">
    <location>
        <begin position="158"/>
        <end position="179"/>
    </location>
</feature>
<dbReference type="AlphaFoldDB" id="A0AAD6SXK3"/>